<dbReference type="EMBL" id="LT629770">
    <property type="protein sequence ID" value="SDR72632.1"/>
    <property type="molecule type" value="Genomic_DNA"/>
</dbReference>
<name>A0A1H1L8I2_9MICO</name>
<protein>
    <submittedName>
        <fullName evidence="1">Uncharacterized protein</fullName>
    </submittedName>
</protein>
<sequence length="254" mass="27541">MPFTPRVYQDKPARTTPVRADDLAHFQSQYAAVMTDLGNLGMVIGDPGRRMRMIGCSIRNTGSGFQYIDDAQHQRVGFDTISQDDAGVTLGLSFDATRVVGLVVGQDETYAQRAIHPGASVGTDEILIRFGDDSGFYDYVQWDGSNWVSLTGFVTAGSMNATTGLITFTHKESATDYGGSIEIRSANLRLSAEGRSKTSIGALVYPYNSATSAKAPTTDMKFWITRPGSRPVKPSELTVASGNFWVVGFQEVPE</sequence>
<proteinExistence type="predicted"/>
<reference evidence="1 3" key="1">
    <citation type="submission" date="2016-10" db="EMBL/GenBank/DDBJ databases">
        <authorList>
            <person name="de Groot N.N."/>
        </authorList>
    </citation>
    <scope>NUCLEOTIDE SEQUENCE [LARGE SCALE GENOMIC DNA]</scope>
    <source>
        <strain evidence="1 3">DSM 15019</strain>
    </source>
</reference>
<evidence type="ECO:0000313" key="1">
    <source>
        <dbReference type="EMBL" id="SDR70783.1"/>
    </source>
</evidence>
<dbReference type="EMBL" id="LT629770">
    <property type="protein sequence ID" value="SDR70783.1"/>
    <property type="molecule type" value="Genomic_DNA"/>
</dbReference>
<dbReference type="AlphaFoldDB" id="A0A1H1L8I2"/>
<accession>A0A1H1L8I2</accession>
<organism evidence="1 3">
    <name type="scientific">Microbacterium paraoxydans</name>
    <dbReference type="NCBI Taxonomy" id="199592"/>
    <lineage>
        <taxon>Bacteria</taxon>
        <taxon>Bacillati</taxon>
        <taxon>Actinomycetota</taxon>
        <taxon>Actinomycetes</taxon>
        <taxon>Micrococcales</taxon>
        <taxon>Microbacteriaceae</taxon>
        <taxon>Microbacterium</taxon>
    </lineage>
</organism>
<evidence type="ECO:0000313" key="3">
    <source>
        <dbReference type="Proteomes" id="UP000182126"/>
    </source>
</evidence>
<dbReference type="Proteomes" id="UP000182126">
    <property type="component" value="Chromosome I"/>
</dbReference>
<gene>
    <name evidence="1" type="ORF">SAMN04489809_0020</name>
    <name evidence="2" type="ORF">SAMN04489809_0096</name>
</gene>
<dbReference type="GeneID" id="36300354"/>
<evidence type="ECO:0000313" key="2">
    <source>
        <dbReference type="EMBL" id="SDR72632.1"/>
    </source>
</evidence>
<dbReference type="RefSeq" id="WP_060921006.1">
    <property type="nucleotide sequence ID" value="NZ_LT629770.1"/>
</dbReference>